<reference evidence="2" key="1">
    <citation type="submission" date="2016-07" db="EMBL/GenBank/DDBJ databases">
        <title>Nontailed viruses are major unrecognized killers of bacteria in the ocean.</title>
        <authorList>
            <person name="Kauffman K."/>
            <person name="Hussain F."/>
            <person name="Yang J."/>
            <person name="Arevalo P."/>
            <person name="Brown J."/>
            <person name="Cutler M."/>
            <person name="Kelly L."/>
            <person name="Polz M.F."/>
        </authorList>
    </citation>
    <scope>NUCLEOTIDE SEQUENCE [LARGE SCALE GENOMIC DNA]</scope>
    <source>
        <strain evidence="2">10N.261.55.E11</strain>
    </source>
</reference>
<comment type="caution">
    <text evidence="1">The sequence shown here is derived from an EMBL/GenBank/DDBJ whole genome shotgun (WGS) entry which is preliminary data.</text>
</comment>
<proteinExistence type="predicted"/>
<organism evidence="1 2">
    <name type="scientific">Vibrio splendidus</name>
    <dbReference type="NCBI Taxonomy" id="29497"/>
    <lineage>
        <taxon>Bacteria</taxon>
        <taxon>Pseudomonadati</taxon>
        <taxon>Pseudomonadota</taxon>
        <taxon>Gammaproteobacteria</taxon>
        <taxon>Vibrionales</taxon>
        <taxon>Vibrionaceae</taxon>
        <taxon>Vibrio</taxon>
    </lineage>
</organism>
<dbReference type="AlphaFoldDB" id="A0A2N7FAV8"/>
<dbReference type="EMBL" id="MCWU01000026">
    <property type="protein sequence ID" value="PMJ65459.1"/>
    <property type="molecule type" value="Genomic_DNA"/>
</dbReference>
<evidence type="ECO:0000313" key="2">
    <source>
        <dbReference type="Proteomes" id="UP000235330"/>
    </source>
</evidence>
<evidence type="ECO:0000313" key="1">
    <source>
        <dbReference type="EMBL" id="PMJ65459.1"/>
    </source>
</evidence>
<gene>
    <name evidence="1" type="ORF">BCU17_20025</name>
</gene>
<dbReference type="RefSeq" id="WP_102501347.1">
    <property type="nucleotide sequence ID" value="NZ_CAWNSM010000026.1"/>
</dbReference>
<protein>
    <submittedName>
        <fullName evidence="1">Uncharacterized protein</fullName>
    </submittedName>
</protein>
<dbReference type="Proteomes" id="UP000235330">
    <property type="component" value="Unassembled WGS sequence"/>
</dbReference>
<name>A0A2N7FAV8_VIBSP</name>
<sequence length="73" mass="8555">MYTYSTNGNIRTKFPLERAYGDRNGNYLSFILSVEYQQANGDWAEAGLRWVINGEDKVFVMENGFKDFPHRVR</sequence>
<accession>A0A2N7FAV8</accession>